<dbReference type="InterPro" id="IPR016181">
    <property type="entry name" value="Acyl_CoA_acyltransferase"/>
</dbReference>
<dbReference type="GO" id="GO:0016747">
    <property type="term" value="F:acyltransferase activity, transferring groups other than amino-acyl groups"/>
    <property type="evidence" value="ECO:0007669"/>
    <property type="project" value="InterPro"/>
</dbReference>
<evidence type="ECO:0000313" key="3">
    <source>
        <dbReference type="Proteomes" id="UP000183129"/>
    </source>
</evidence>
<accession>A0A1I2E9K3</accession>
<dbReference type="PROSITE" id="PS51186">
    <property type="entry name" value="GNAT"/>
    <property type="match status" value="1"/>
</dbReference>
<dbReference type="CDD" id="cd04301">
    <property type="entry name" value="NAT_SF"/>
    <property type="match status" value="1"/>
</dbReference>
<reference evidence="2 3" key="1">
    <citation type="submission" date="2016-10" db="EMBL/GenBank/DDBJ databases">
        <authorList>
            <person name="de Groot N.N."/>
        </authorList>
    </citation>
    <scope>NUCLEOTIDE SEQUENCE [LARGE SCALE GENOMIC DNA]</scope>
    <source>
        <strain evidence="2 3">ATCC 51969</strain>
    </source>
</reference>
<dbReference type="EMBL" id="FONS01000003">
    <property type="protein sequence ID" value="SFE88940.1"/>
    <property type="molecule type" value="Genomic_DNA"/>
</dbReference>
<keyword evidence="2" id="KW-0808">Transferase</keyword>
<name>A0A1I2E9K3_9SPHI</name>
<gene>
    <name evidence="2" type="ORF">SAMN03003324_01673</name>
</gene>
<feature type="domain" description="N-acetyltransferase" evidence="1">
    <location>
        <begin position="12"/>
        <end position="154"/>
    </location>
</feature>
<dbReference type="Pfam" id="PF13508">
    <property type="entry name" value="Acetyltransf_7"/>
    <property type="match status" value="1"/>
</dbReference>
<dbReference type="RefSeq" id="WP_157282924.1">
    <property type="nucleotide sequence ID" value="NZ_FONS01000003.1"/>
</dbReference>
<organism evidence="2 3">
    <name type="scientific">Pedobacter antarcticus</name>
    <dbReference type="NCBI Taxonomy" id="34086"/>
    <lineage>
        <taxon>Bacteria</taxon>
        <taxon>Pseudomonadati</taxon>
        <taxon>Bacteroidota</taxon>
        <taxon>Sphingobacteriia</taxon>
        <taxon>Sphingobacteriales</taxon>
        <taxon>Sphingobacteriaceae</taxon>
        <taxon>Pedobacter</taxon>
    </lineage>
</organism>
<dbReference type="STRING" id="34086.SAMN04488084_102132"/>
<proteinExistence type="predicted"/>
<evidence type="ECO:0000259" key="1">
    <source>
        <dbReference type="PROSITE" id="PS51186"/>
    </source>
</evidence>
<dbReference type="SUPFAM" id="SSF55729">
    <property type="entry name" value="Acyl-CoA N-acyltransferases (Nat)"/>
    <property type="match status" value="1"/>
</dbReference>
<dbReference type="Proteomes" id="UP000183129">
    <property type="component" value="Unassembled WGS sequence"/>
</dbReference>
<dbReference type="AlphaFoldDB" id="A0A1I2E9K3"/>
<dbReference type="Gene3D" id="3.40.630.30">
    <property type="match status" value="1"/>
</dbReference>
<sequence length="154" mass="18030">MNADHMAMHIIKYIPDFQEHCIEIFKSNSPKFFDPEELKLFDYYLVNDVEKHYYVVFDDQELLACGGIFLDLKSDQAGLAWGMVHSNHHRKGIGKYFTEYRLNLLKKIYPGKTYCIETSQHTARFYEKLGFVTEHIITDGFGKGIDKYSMKLAN</sequence>
<evidence type="ECO:0000313" key="2">
    <source>
        <dbReference type="EMBL" id="SFE88940.1"/>
    </source>
</evidence>
<dbReference type="InterPro" id="IPR000182">
    <property type="entry name" value="GNAT_dom"/>
</dbReference>
<protein>
    <submittedName>
        <fullName evidence="2">Acetyltransferase (GNAT) domain-containing protein</fullName>
    </submittedName>
</protein>